<name>A0AAV2AUD4_9ARAC</name>
<evidence type="ECO:0000313" key="2">
    <source>
        <dbReference type="Proteomes" id="UP001497382"/>
    </source>
</evidence>
<protein>
    <submittedName>
        <fullName evidence="1">Uncharacterized protein</fullName>
    </submittedName>
</protein>
<evidence type="ECO:0000313" key="1">
    <source>
        <dbReference type="EMBL" id="CAL1287010.1"/>
    </source>
</evidence>
<proteinExistence type="predicted"/>
<organism evidence="1 2">
    <name type="scientific">Larinioides sclopetarius</name>
    <dbReference type="NCBI Taxonomy" id="280406"/>
    <lineage>
        <taxon>Eukaryota</taxon>
        <taxon>Metazoa</taxon>
        <taxon>Ecdysozoa</taxon>
        <taxon>Arthropoda</taxon>
        <taxon>Chelicerata</taxon>
        <taxon>Arachnida</taxon>
        <taxon>Araneae</taxon>
        <taxon>Araneomorphae</taxon>
        <taxon>Entelegynae</taxon>
        <taxon>Araneoidea</taxon>
        <taxon>Araneidae</taxon>
        <taxon>Larinioides</taxon>
    </lineage>
</organism>
<gene>
    <name evidence="1" type="ORF">LARSCL_LOCUS14574</name>
</gene>
<accession>A0AAV2AUD4</accession>
<dbReference type="Proteomes" id="UP001497382">
    <property type="component" value="Unassembled WGS sequence"/>
</dbReference>
<reference evidence="1 2" key="1">
    <citation type="submission" date="2024-04" db="EMBL/GenBank/DDBJ databases">
        <authorList>
            <person name="Rising A."/>
            <person name="Reimegard J."/>
            <person name="Sonavane S."/>
            <person name="Akerstrom W."/>
            <person name="Nylinder S."/>
            <person name="Hedman E."/>
            <person name="Kallberg Y."/>
        </authorList>
    </citation>
    <scope>NUCLEOTIDE SEQUENCE [LARGE SCALE GENOMIC DNA]</scope>
</reference>
<sequence>MLFPAHLGKETFTTKMLFTWTFEINGPSLLQTRSRLLHSSIPYVIINVPAECRIIRFCSIKNFFPTFQVLGPQCENKEKLCFILLMKSKAFVHFITCFSPLSLS</sequence>
<comment type="caution">
    <text evidence="1">The sequence shown here is derived from an EMBL/GenBank/DDBJ whole genome shotgun (WGS) entry which is preliminary data.</text>
</comment>
<keyword evidence="2" id="KW-1185">Reference proteome</keyword>
<dbReference type="EMBL" id="CAXIEN010000211">
    <property type="protein sequence ID" value="CAL1287010.1"/>
    <property type="molecule type" value="Genomic_DNA"/>
</dbReference>
<dbReference type="AlphaFoldDB" id="A0AAV2AUD4"/>